<keyword evidence="10" id="KW-0966">Cell projection</keyword>
<proteinExistence type="inferred from homology"/>
<dbReference type="GO" id="GO:0071973">
    <property type="term" value="P:bacterial-type flagellum-dependent cell motility"/>
    <property type="evidence" value="ECO:0007669"/>
    <property type="project" value="InterPro"/>
</dbReference>
<keyword evidence="10" id="KW-0969">Cilium</keyword>
<dbReference type="GO" id="GO:0009279">
    <property type="term" value="C:cell outer membrane"/>
    <property type="evidence" value="ECO:0007669"/>
    <property type="project" value="UniProtKB-SubCell"/>
</dbReference>
<dbReference type="InterPro" id="IPR000527">
    <property type="entry name" value="Flag_Lring"/>
</dbReference>
<dbReference type="Proteomes" id="UP000241829">
    <property type="component" value="Chromosome"/>
</dbReference>
<evidence type="ECO:0000256" key="6">
    <source>
        <dbReference type="ARBA" id="ARBA00023136"/>
    </source>
</evidence>
<evidence type="ECO:0000256" key="1">
    <source>
        <dbReference type="ARBA" id="ARBA00002591"/>
    </source>
</evidence>
<evidence type="ECO:0000256" key="3">
    <source>
        <dbReference type="ARBA" id="ARBA00004442"/>
    </source>
</evidence>
<dbReference type="PROSITE" id="PS51257">
    <property type="entry name" value="PROKAR_LIPOPROTEIN"/>
    <property type="match status" value="1"/>
</dbReference>
<keyword evidence="10" id="KW-0282">Flagellum</keyword>
<comment type="function">
    <text evidence="1">Assembles around the rod to form the L-ring and probably protects the motor/basal body from shearing forces during rotation.</text>
</comment>
<dbReference type="GO" id="GO:0003774">
    <property type="term" value="F:cytoskeletal motor activity"/>
    <property type="evidence" value="ECO:0007669"/>
    <property type="project" value="InterPro"/>
</dbReference>
<name>A0A2P1NIM9_9BURK</name>
<keyword evidence="11" id="KW-1185">Reference proteome</keyword>
<dbReference type="KEGG" id="melm:C7H73_03585"/>
<dbReference type="OrthoDB" id="9789463at2"/>
<evidence type="ECO:0000256" key="8">
    <source>
        <dbReference type="ARBA" id="ARBA00023237"/>
    </source>
</evidence>
<evidence type="ECO:0000313" key="10">
    <source>
        <dbReference type="EMBL" id="AVP56840.1"/>
    </source>
</evidence>
<sequence>MNAFLRLIGCAAFAALATGCASVNPPPPVDVLPTQLPQMPPPPVAQGPASGSLFHAASYRPGFEDPRARYVGDLVTIEILEKIDAKQGSKSSVDRKSGAEGGITGLPLLPSKLVGKIADHSKIGAEYGSNFAGKGDTASNNEFRSAITAVVTEVLANGHLVITGEKQVGVNRSVDVLRFSGIVDPRNLRRGAGGHAGSVIDSRYVANVRVVSRGLGEQAEAQAVGWLARAFNSVTPF</sequence>
<keyword evidence="5 9" id="KW-0732">Signal</keyword>
<gene>
    <name evidence="10" type="ORF">C7H73_03585</name>
</gene>
<dbReference type="PANTHER" id="PTHR34933:SF1">
    <property type="entry name" value="FLAGELLAR L-RING PROTEIN"/>
    <property type="match status" value="1"/>
</dbReference>
<feature type="signal peptide" evidence="9">
    <location>
        <begin position="1"/>
        <end position="17"/>
    </location>
</feature>
<accession>A0A2P1NIM9</accession>
<evidence type="ECO:0000313" key="11">
    <source>
        <dbReference type="Proteomes" id="UP000241829"/>
    </source>
</evidence>
<dbReference type="EMBL" id="CP027792">
    <property type="protein sequence ID" value="AVP56840.1"/>
    <property type="molecule type" value="Genomic_DNA"/>
</dbReference>
<dbReference type="GO" id="GO:0009427">
    <property type="term" value="C:bacterial-type flagellum basal body, distal rod, L ring"/>
    <property type="evidence" value="ECO:0007669"/>
    <property type="project" value="InterPro"/>
</dbReference>
<evidence type="ECO:0000256" key="9">
    <source>
        <dbReference type="SAM" id="SignalP"/>
    </source>
</evidence>
<dbReference type="PANTHER" id="PTHR34933">
    <property type="entry name" value="FLAGELLAR L-RING PROTEIN"/>
    <property type="match status" value="1"/>
</dbReference>
<reference evidence="11" key="1">
    <citation type="submission" date="2018-03" db="EMBL/GenBank/DDBJ databases">
        <title>Genome sequencing of Melaminivora sp. strain SC2-7.</title>
        <authorList>
            <person name="Kim S.-J."/>
            <person name="Heo J."/>
            <person name="Ahn J.-H."/>
            <person name="Kwon S.-W."/>
        </authorList>
    </citation>
    <scope>NUCLEOTIDE SEQUENCE [LARGE SCALE GENOMIC DNA]</scope>
    <source>
        <strain evidence="11">SC2-7</strain>
    </source>
</reference>
<organism evidence="10 11">
    <name type="scientific">Pulveribacter suum</name>
    <dbReference type="NCBI Taxonomy" id="2116657"/>
    <lineage>
        <taxon>Bacteria</taxon>
        <taxon>Pseudomonadati</taxon>
        <taxon>Pseudomonadota</taxon>
        <taxon>Betaproteobacteria</taxon>
        <taxon>Burkholderiales</taxon>
        <taxon>Comamonadaceae</taxon>
        <taxon>Pulveribacter</taxon>
    </lineage>
</organism>
<evidence type="ECO:0000256" key="2">
    <source>
        <dbReference type="ARBA" id="ARBA00004117"/>
    </source>
</evidence>
<evidence type="ECO:0000256" key="7">
    <source>
        <dbReference type="ARBA" id="ARBA00023143"/>
    </source>
</evidence>
<feature type="chain" id="PRO_5015169605" evidence="9">
    <location>
        <begin position="18"/>
        <end position="237"/>
    </location>
</feature>
<comment type="similarity">
    <text evidence="4">Belongs to the FlgH family.</text>
</comment>
<keyword evidence="6" id="KW-0472">Membrane</keyword>
<dbReference type="RefSeq" id="WP_106845397.1">
    <property type="nucleotide sequence ID" value="NZ_CP027792.1"/>
</dbReference>
<evidence type="ECO:0000256" key="4">
    <source>
        <dbReference type="ARBA" id="ARBA00006929"/>
    </source>
</evidence>
<comment type="subcellular location">
    <subcellularLocation>
        <location evidence="2">Bacterial flagellum basal body</location>
    </subcellularLocation>
    <subcellularLocation>
        <location evidence="3">Cell outer membrane</location>
    </subcellularLocation>
</comment>
<protein>
    <submittedName>
        <fullName evidence="10">Flagellar biosynthesis protein FlgH</fullName>
    </submittedName>
</protein>
<dbReference type="PRINTS" id="PR01008">
    <property type="entry name" value="FLGLRINGFLGH"/>
</dbReference>
<keyword evidence="7" id="KW-0975">Bacterial flagellum</keyword>
<dbReference type="Pfam" id="PF02107">
    <property type="entry name" value="FlgH"/>
    <property type="match status" value="1"/>
</dbReference>
<keyword evidence="8" id="KW-0998">Cell outer membrane</keyword>
<dbReference type="AlphaFoldDB" id="A0A2P1NIM9"/>
<evidence type="ECO:0000256" key="5">
    <source>
        <dbReference type="ARBA" id="ARBA00022729"/>
    </source>
</evidence>